<reference evidence="1" key="2">
    <citation type="submission" date="2023-01" db="EMBL/GenBank/DDBJ databases">
        <title>Draft genome sequence of Maritalea porphyrae strain NBRC 107169.</title>
        <authorList>
            <person name="Sun Q."/>
            <person name="Mori K."/>
        </authorList>
    </citation>
    <scope>NUCLEOTIDE SEQUENCE</scope>
    <source>
        <strain evidence="1">NBRC 107169</strain>
    </source>
</reference>
<dbReference type="RefSeq" id="WP_284364146.1">
    <property type="nucleotide sequence ID" value="NZ_BSNI01000002.1"/>
</dbReference>
<accession>A0ABQ5URH8</accession>
<dbReference type="Proteomes" id="UP001161405">
    <property type="component" value="Unassembled WGS sequence"/>
</dbReference>
<keyword evidence="2" id="KW-1185">Reference proteome</keyword>
<evidence type="ECO:0000313" key="2">
    <source>
        <dbReference type="Proteomes" id="UP001161405"/>
    </source>
</evidence>
<comment type="caution">
    <text evidence="1">The sequence shown here is derived from an EMBL/GenBank/DDBJ whole genome shotgun (WGS) entry which is preliminary data.</text>
</comment>
<evidence type="ECO:0008006" key="3">
    <source>
        <dbReference type="Google" id="ProtNLM"/>
    </source>
</evidence>
<dbReference type="EMBL" id="BSNI01000002">
    <property type="protein sequence ID" value="GLQ17757.1"/>
    <property type="molecule type" value="Genomic_DNA"/>
</dbReference>
<evidence type="ECO:0000313" key="1">
    <source>
        <dbReference type="EMBL" id="GLQ17757.1"/>
    </source>
</evidence>
<protein>
    <recommendedName>
        <fullName evidence="3">DUF2093 domain-containing protein</fullName>
    </recommendedName>
</protein>
<organism evidence="1 2">
    <name type="scientific">Maritalea porphyrae</name>
    <dbReference type="NCBI Taxonomy" id="880732"/>
    <lineage>
        <taxon>Bacteria</taxon>
        <taxon>Pseudomonadati</taxon>
        <taxon>Pseudomonadota</taxon>
        <taxon>Alphaproteobacteria</taxon>
        <taxon>Hyphomicrobiales</taxon>
        <taxon>Devosiaceae</taxon>
        <taxon>Maritalea</taxon>
    </lineage>
</organism>
<dbReference type="Pfam" id="PF09866">
    <property type="entry name" value="DUF2093"/>
    <property type="match status" value="1"/>
</dbReference>
<name>A0ABQ5URH8_9HYPH</name>
<sequence>MNIFEPGFGQREAKLRYLDADFAVIEPGHFVTCAVTGQRIALEDLTYWSVDKQEAYIDALASMKAIADSNK</sequence>
<dbReference type="InterPro" id="IPR018661">
    <property type="entry name" value="DUF2093"/>
</dbReference>
<reference evidence="1" key="1">
    <citation type="journal article" date="2014" name="Int. J. Syst. Evol. Microbiol.">
        <title>Complete genome of a new Firmicutes species belonging to the dominant human colonic microbiota ('Ruminococcus bicirculans') reveals two chromosomes and a selective capacity to utilize plant glucans.</title>
        <authorList>
            <consortium name="NISC Comparative Sequencing Program"/>
            <person name="Wegmann U."/>
            <person name="Louis P."/>
            <person name="Goesmann A."/>
            <person name="Henrissat B."/>
            <person name="Duncan S.H."/>
            <person name="Flint H.J."/>
        </authorList>
    </citation>
    <scope>NUCLEOTIDE SEQUENCE</scope>
    <source>
        <strain evidence="1">NBRC 107169</strain>
    </source>
</reference>
<gene>
    <name evidence="1" type="ORF">GCM10007879_20060</name>
</gene>
<proteinExistence type="predicted"/>